<gene>
    <name evidence="8" type="primary">ybhR_2</name>
    <name evidence="8" type="ORF">NCTC5047_06350</name>
</gene>
<evidence type="ECO:0000256" key="6">
    <source>
        <dbReference type="SAM" id="Phobius"/>
    </source>
</evidence>
<keyword evidence="2" id="KW-1003">Cell membrane</keyword>
<proteinExistence type="predicted"/>
<protein>
    <submittedName>
        <fullName evidence="8">ABC transporter membrane protein</fullName>
    </submittedName>
</protein>
<evidence type="ECO:0000256" key="5">
    <source>
        <dbReference type="ARBA" id="ARBA00023136"/>
    </source>
</evidence>
<evidence type="ECO:0000313" key="8">
    <source>
        <dbReference type="EMBL" id="STT85267.1"/>
    </source>
</evidence>
<comment type="subcellular location">
    <subcellularLocation>
        <location evidence="1">Cell membrane</location>
        <topology evidence="1">Multi-pass membrane protein</topology>
    </subcellularLocation>
</comment>
<dbReference type="Gene3D" id="3.40.1710.10">
    <property type="entry name" value="abc type-2 transporter like domain"/>
    <property type="match status" value="1"/>
</dbReference>
<reference evidence="8 9" key="1">
    <citation type="submission" date="2018-06" db="EMBL/GenBank/DDBJ databases">
        <authorList>
            <consortium name="Pathogen Informatics"/>
            <person name="Doyle S."/>
        </authorList>
    </citation>
    <scope>NUCLEOTIDE SEQUENCE [LARGE SCALE GENOMIC DNA]</scope>
    <source>
        <strain evidence="8 9">NCTC5047</strain>
    </source>
</reference>
<name>A0A377XPT4_KLEPN</name>
<feature type="domain" description="ABC-2 type transporter transmembrane" evidence="7">
    <location>
        <begin position="25"/>
        <end position="258"/>
    </location>
</feature>
<keyword evidence="4 6" id="KW-1133">Transmembrane helix</keyword>
<keyword evidence="5 6" id="KW-0472">Membrane</keyword>
<feature type="transmembrane region" description="Helical" evidence="6">
    <location>
        <begin position="173"/>
        <end position="197"/>
    </location>
</feature>
<dbReference type="EMBL" id="UGLH01000006">
    <property type="protein sequence ID" value="STT85267.1"/>
    <property type="molecule type" value="Genomic_DNA"/>
</dbReference>
<feature type="transmembrane region" description="Helical" evidence="6">
    <location>
        <begin position="21"/>
        <end position="41"/>
    </location>
</feature>
<dbReference type="GO" id="GO:0005886">
    <property type="term" value="C:plasma membrane"/>
    <property type="evidence" value="ECO:0007669"/>
    <property type="project" value="UniProtKB-SubCell"/>
</dbReference>
<evidence type="ECO:0000256" key="3">
    <source>
        <dbReference type="ARBA" id="ARBA00022692"/>
    </source>
</evidence>
<organism evidence="8 9">
    <name type="scientific">Klebsiella pneumoniae</name>
    <dbReference type="NCBI Taxonomy" id="573"/>
    <lineage>
        <taxon>Bacteria</taxon>
        <taxon>Pseudomonadati</taxon>
        <taxon>Pseudomonadota</taxon>
        <taxon>Gammaproteobacteria</taxon>
        <taxon>Enterobacterales</taxon>
        <taxon>Enterobacteriaceae</taxon>
        <taxon>Klebsiella/Raoultella group</taxon>
        <taxon>Klebsiella</taxon>
        <taxon>Klebsiella pneumoniae complex</taxon>
    </lineage>
</organism>
<evidence type="ECO:0000259" key="7">
    <source>
        <dbReference type="Pfam" id="PF12698"/>
    </source>
</evidence>
<dbReference type="InterPro" id="IPR051449">
    <property type="entry name" value="ABC-2_transporter_component"/>
</dbReference>
<dbReference type="AlphaFoldDB" id="A0A377XPT4"/>
<evidence type="ECO:0000256" key="4">
    <source>
        <dbReference type="ARBA" id="ARBA00022989"/>
    </source>
</evidence>
<dbReference type="Pfam" id="PF12698">
    <property type="entry name" value="ABC2_membrane_3"/>
    <property type="match status" value="1"/>
</dbReference>
<dbReference type="GO" id="GO:0140359">
    <property type="term" value="F:ABC-type transporter activity"/>
    <property type="evidence" value="ECO:0007669"/>
    <property type="project" value="InterPro"/>
</dbReference>
<dbReference type="PANTHER" id="PTHR30294:SF44">
    <property type="entry name" value="MULTIDRUG ABC TRANSPORTER PERMEASE YBHR-RELATED"/>
    <property type="match status" value="1"/>
</dbReference>
<evidence type="ECO:0000256" key="1">
    <source>
        <dbReference type="ARBA" id="ARBA00004651"/>
    </source>
</evidence>
<dbReference type="Proteomes" id="UP000254340">
    <property type="component" value="Unassembled WGS sequence"/>
</dbReference>
<dbReference type="InterPro" id="IPR013525">
    <property type="entry name" value="ABC2_TM"/>
</dbReference>
<keyword evidence="3 6" id="KW-0812">Transmembrane</keyword>
<feature type="transmembrane region" description="Helical" evidence="6">
    <location>
        <begin position="218"/>
        <end position="245"/>
    </location>
</feature>
<evidence type="ECO:0000313" key="9">
    <source>
        <dbReference type="Proteomes" id="UP000254340"/>
    </source>
</evidence>
<dbReference type="PANTHER" id="PTHR30294">
    <property type="entry name" value="MEMBRANE COMPONENT OF ABC TRANSPORTER YHHJ-RELATED"/>
    <property type="match status" value="1"/>
</dbReference>
<evidence type="ECO:0000256" key="2">
    <source>
        <dbReference type="ARBA" id="ARBA00022475"/>
    </source>
</evidence>
<sequence>MFHRLWTLIRKELQSLLREPQTRAILIMPVLIQVLLFPFAATLEVTNATIAIYNEDSGRHAVELTQRFARAKAFTHVLLLQSPQAIQPTIDEQKALLVVRFPADFSRNLDNYQTAPLQLLLDGRNSNSAQIAANYLQQIVKNYQQELLEGKAKPNNSELVVRNWYNPNLDYKWFVVPSLIAMITTIGVMIVTSLSVAREREQGTLDQLLVSPLATWQIFVGKAVPALIVATLQATIVLAIGIWAYQIPFGRLAAAVLFHHGDLRSIAGGLWLIDFVAVRHPAAGVYRRVRLYDAGYSPVGVRLTSGKHAAVAAGSDLDKSHPPLYRYHQANLSEGCESGDCVGKFVAATGHSGHHRLSGVCDVPKEDCVIPVIVQTTTALAFLTHPSRIVIYASGDSLRCRLVVARTL</sequence>
<accession>A0A377XPT4</accession>